<name>A0ABD0J3Y2_9CAEN</name>
<feature type="region of interest" description="Disordered" evidence="1">
    <location>
        <begin position="17"/>
        <end position="97"/>
    </location>
</feature>
<evidence type="ECO:0000313" key="2">
    <source>
        <dbReference type="EMBL" id="KAK7457273.1"/>
    </source>
</evidence>
<proteinExistence type="predicted"/>
<dbReference type="AlphaFoldDB" id="A0ABD0J3Y2"/>
<gene>
    <name evidence="2" type="ORF">BaRGS_00039270</name>
</gene>
<dbReference type="EMBL" id="JACVVK020000675">
    <property type="protein sequence ID" value="KAK7457273.1"/>
    <property type="molecule type" value="Genomic_DNA"/>
</dbReference>
<keyword evidence="3" id="KW-1185">Reference proteome</keyword>
<sequence>MKFANVLLQYSPDCKKLEEPHSTQKESHVCHDSARHKRQHRCAKSPKTSTQLPPLKKCHTNLSTRSGRDDRKRQSRRLVPNTIGSKHNRRGNSTESQLMRALVVKSSEVSCVKGRKQSRSRRFWEGPGKSPIELQQCTHSIATASGRDWDGRTLGLVAGGNARRVSRLIPYNCPPQSYQSTARLSGHGGPPHFLFLPPAAE</sequence>
<protein>
    <submittedName>
        <fullName evidence="2">Uncharacterized protein</fullName>
    </submittedName>
</protein>
<accession>A0ABD0J3Y2</accession>
<dbReference type="Proteomes" id="UP001519460">
    <property type="component" value="Unassembled WGS sequence"/>
</dbReference>
<feature type="compositionally biased region" description="Basic residues" evidence="1">
    <location>
        <begin position="34"/>
        <end position="44"/>
    </location>
</feature>
<feature type="compositionally biased region" description="Basic and acidic residues" evidence="1">
    <location>
        <begin position="17"/>
        <end position="33"/>
    </location>
</feature>
<evidence type="ECO:0000256" key="1">
    <source>
        <dbReference type="SAM" id="MobiDB-lite"/>
    </source>
</evidence>
<organism evidence="2 3">
    <name type="scientific">Batillaria attramentaria</name>
    <dbReference type="NCBI Taxonomy" id="370345"/>
    <lineage>
        <taxon>Eukaryota</taxon>
        <taxon>Metazoa</taxon>
        <taxon>Spiralia</taxon>
        <taxon>Lophotrochozoa</taxon>
        <taxon>Mollusca</taxon>
        <taxon>Gastropoda</taxon>
        <taxon>Caenogastropoda</taxon>
        <taxon>Sorbeoconcha</taxon>
        <taxon>Cerithioidea</taxon>
        <taxon>Batillariidae</taxon>
        <taxon>Batillaria</taxon>
    </lineage>
</organism>
<comment type="caution">
    <text evidence="2">The sequence shown here is derived from an EMBL/GenBank/DDBJ whole genome shotgun (WGS) entry which is preliminary data.</text>
</comment>
<reference evidence="2 3" key="1">
    <citation type="journal article" date="2023" name="Sci. Data">
        <title>Genome assembly of the Korean intertidal mud-creeper Batillaria attramentaria.</title>
        <authorList>
            <person name="Patra A.K."/>
            <person name="Ho P.T."/>
            <person name="Jun S."/>
            <person name="Lee S.J."/>
            <person name="Kim Y."/>
            <person name="Won Y.J."/>
        </authorList>
    </citation>
    <scope>NUCLEOTIDE SEQUENCE [LARGE SCALE GENOMIC DNA]</scope>
    <source>
        <strain evidence="2">Wonlab-2016</strain>
    </source>
</reference>
<evidence type="ECO:0000313" key="3">
    <source>
        <dbReference type="Proteomes" id="UP001519460"/>
    </source>
</evidence>